<feature type="domain" description="Interferon-related developmental regulator N-terminal" evidence="3">
    <location>
        <begin position="67"/>
        <end position="354"/>
    </location>
</feature>
<gene>
    <name evidence="4" type="ORF">MNOR_LOCUS732</name>
</gene>
<reference evidence="4 5" key="1">
    <citation type="submission" date="2024-05" db="EMBL/GenBank/DDBJ databases">
        <authorList>
            <person name="Wallberg A."/>
        </authorList>
    </citation>
    <scope>NUCLEOTIDE SEQUENCE [LARGE SCALE GENOMIC DNA]</scope>
</reference>
<evidence type="ECO:0000256" key="1">
    <source>
        <dbReference type="ARBA" id="ARBA00008828"/>
    </source>
</evidence>
<feature type="compositionally biased region" description="Polar residues" evidence="2">
    <location>
        <begin position="63"/>
        <end position="75"/>
    </location>
</feature>
<dbReference type="SUPFAM" id="SSF48371">
    <property type="entry name" value="ARM repeat"/>
    <property type="match status" value="1"/>
</dbReference>
<dbReference type="Pfam" id="PF05004">
    <property type="entry name" value="IFRD"/>
    <property type="match status" value="1"/>
</dbReference>
<dbReference type="InterPro" id="IPR016024">
    <property type="entry name" value="ARM-type_fold"/>
</dbReference>
<dbReference type="Gene3D" id="1.25.10.10">
    <property type="entry name" value="Leucine-rich Repeat Variant"/>
    <property type="match status" value="1"/>
</dbReference>
<accession>A0AAV2PI06</accession>
<dbReference type="PANTHER" id="PTHR12354">
    <property type="entry name" value="INTERFERON-RELATED DEVELOPMENTAL REGULATOR"/>
    <property type="match status" value="1"/>
</dbReference>
<dbReference type="EMBL" id="CAXKWB010000169">
    <property type="protein sequence ID" value="CAL4059637.1"/>
    <property type="molecule type" value="Genomic_DNA"/>
</dbReference>
<feature type="compositionally biased region" description="Polar residues" evidence="2">
    <location>
        <begin position="22"/>
        <end position="38"/>
    </location>
</feature>
<feature type="region of interest" description="Disordered" evidence="2">
    <location>
        <begin position="429"/>
        <end position="462"/>
    </location>
</feature>
<dbReference type="InterPro" id="IPR007701">
    <property type="entry name" value="Interferon-rel_develop_reg_N"/>
</dbReference>
<dbReference type="PANTHER" id="PTHR12354:SF1">
    <property type="entry name" value="INTERFERON-RELATED DEVELOPMENTAL REGULATOR 1"/>
    <property type="match status" value="1"/>
</dbReference>
<proteinExistence type="inferred from homology"/>
<comment type="caution">
    <text evidence="4">The sequence shown here is derived from an EMBL/GenBank/DDBJ whole genome shotgun (WGS) entry which is preliminary data.</text>
</comment>
<dbReference type="AlphaFoldDB" id="A0AAV2PI06"/>
<keyword evidence="5" id="KW-1185">Reference proteome</keyword>
<feature type="compositionally biased region" description="Basic and acidic residues" evidence="2">
    <location>
        <begin position="449"/>
        <end position="462"/>
    </location>
</feature>
<evidence type="ECO:0000313" key="4">
    <source>
        <dbReference type="EMBL" id="CAL4059637.1"/>
    </source>
</evidence>
<organism evidence="4 5">
    <name type="scientific">Meganyctiphanes norvegica</name>
    <name type="common">Northern krill</name>
    <name type="synonym">Thysanopoda norvegica</name>
    <dbReference type="NCBI Taxonomy" id="48144"/>
    <lineage>
        <taxon>Eukaryota</taxon>
        <taxon>Metazoa</taxon>
        <taxon>Ecdysozoa</taxon>
        <taxon>Arthropoda</taxon>
        <taxon>Crustacea</taxon>
        <taxon>Multicrustacea</taxon>
        <taxon>Malacostraca</taxon>
        <taxon>Eumalacostraca</taxon>
        <taxon>Eucarida</taxon>
        <taxon>Euphausiacea</taxon>
        <taxon>Euphausiidae</taxon>
        <taxon>Meganyctiphanes</taxon>
    </lineage>
</organism>
<comment type="similarity">
    <text evidence="1">Belongs to the IFRD family.</text>
</comment>
<sequence>MPKEKRGSKKAAAVVVLPAGKPSSTDDAQTFKAQTSAARPQGRAQDALLAKTASNHDDDDDNMSTASDVTVSTARGSDDDGMSEIESYESKIKETMDLALEKSAQTRIKALEALTTALQKRVMTSFLMDNYVTMTDLVERALNKGRGTEMVAGAKLGSLIILTLATYEEAEQVYQTLQPLLLKIMKDPSATPAARQQCTTLLALSTFLACQDVTELKTTCNALHSIYAQSLPKGNGDLPTPSAAVTAFHAAAVGGFCLLISIMSPTYVYSIADSFVKEMFSLLRSSDVDMRITAGEAVALCYELARQHDDDYCWIKENELSEALNELATDSQKFRAKKDRKQQRASFRDVIRTVDEGELPYEAITIGPHHQLQQLELDSWSLKLQYQALCNSLAIGINHHFTYNVGIRNIYDLGPPPLKVDVNALLRSKVKRPNHQSDATKSRIRARNKTRDNRAEDKQYFD</sequence>
<dbReference type="InterPro" id="IPR039777">
    <property type="entry name" value="IFRD"/>
</dbReference>
<dbReference type="Proteomes" id="UP001497623">
    <property type="component" value="Unassembled WGS sequence"/>
</dbReference>
<name>A0AAV2PI06_MEGNR</name>
<evidence type="ECO:0000256" key="2">
    <source>
        <dbReference type="SAM" id="MobiDB-lite"/>
    </source>
</evidence>
<dbReference type="InterPro" id="IPR011989">
    <property type="entry name" value="ARM-like"/>
</dbReference>
<feature type="region of interest" description="Disordered" evidence="2">
    <location>
        <begin position="1"/>
        <end position="82"/>
    </location>
</feature>
<protein>
    <recommendedName>
        <fullName evidence="3">Interferon-related developmental regulator N-terminal domain-containing protein</fullName>
    </recommendedName>
</protein>
<evidence type="ECO:0000313" key="5">
    <source>
        <dbReference type="Proteomes" id="UP001497623"/>
    </source>
</evidence>
<evidence type="ECO:0000259" key="3">
    <source>
        <dbReference type="Pfam" id="PF05004"/>
    </source>
</evidence>